<dbReference type="Pfam" id="PF03171">
    <property type="entry name" value="2OG-FeII_Oxy"/>
    <property type="match status" value="1"/>
</dbReference>
<comment type="caution">
    <text evidence="4">The sequence shown here is derived from an EMBL/GenBank/DDBJ whole genome shotgun (WGS) entry which is preliminary data.</text>
</comment>
<dbReference type="PANTHER" id="PTHR47991">
    <property type="entry name" value="OXOGLUTARATE/IRON-DEPENDENT DIOXYGENASE"/>
    <property type="match status" value="1"/>
</dbReference>
<evidence type="ECO:0000259" key="3">
    <source>
        <dbReference type="PROSITE" id="PS51471"/>
    </source>
</evidence>
<dbReference type="Proteomes" id="UP000828251">
    <property type="component" value="Unassembled WGS sequence"/>
</dbReference>
<keyword evidence="5" id="KW-1185">Reference proteome</keyword>
<gene>
    <name evidence="4" type="ORF">J1N35_043124</name>
</gene>
<dbReference type="Gene3D" id="2.60.120.330">
    <property type="entry name" value="B-lactam Antibiotic, Isopenicillin N Synthase, Chain"/>
    <property type="match status" value="1"/>
</dbReference>
<feature type="domain" description="Fe2OG dioxygenase" evidence="3">
    <location>
        <begin position="1"/>
        <end position="75"/>
    </location>
</feature>
<dbReference type="SUPFAM" id="SSF51197">
    <property type="entry name" value="Clavaminate synthase-like"/>
    <property type="match status" value="1"/>
</dbReference>
<organism evidence="4 5">
    <name type="scientific">Gossypium stocksii</name>
    <dbReference type="NCBI Taxonomy" id="47602"/>
    <lineage>
        <taxon>Eukaryota</taxon>
        <taxon>Viridiplantae</taxon>
        <taxon>Streptophyta</taxon>
        <taxon>Embryophyta</taxon>
        <taxon>Tracheophyta</taxon>
        <taxon>Spermatophyta</taxon>
        <taxon>Magnoliopsida</taxon>
        <taxon>eudicotyledons</taxon>
        <taxon>Gunneridae</taxon>
        <taxon>Pentapetalae</taxon>
        <taxon>rosids</taxon>
        <taxon>malvids</taxon>
        <taxon>Malvales</taxon>
        <taxon>Malvaceae</taxon>
        <taxon>Malvoideae</taxon>
        <taxon>Gossypium</taxon>
    </lineage>
</organism>
<evidence type="ECO:0000313" key="5">
    <source>
        <dbReference type="Proteomes" id="UP000828251"/>
    </source>
</evidence>
<proteinExistence type="predicted"/>
<dbReference type="InterPro" id="IPR044861">
    <property type="entry name" value="IPNS-like_FE2OG_OXY"/>
</dbReference>
<accession>A0A9D3ZES1</accession>
<dbReference type="PROSITE" id="PS51471">
    <property type="entry name" value="FE2OG_OXY"/>
    <property type="match status" value="1"/>
</dbReference>
<dbReference type="InterPro" id="IPR050295">
    <property type="entry name" value="Plant_2OG-oxidoreductases"/>
</dbReference>
<protein>
    <recommendedName>
        <fullName evidence="3">Fe2OG dioxygenase domain-containing protein</fullName>
    </recommendedName>
</protein>
<evidence type="ECO:0000256" key="2">
    <source>
        <dbReference type="ARBA" id="ARBA00023004"/>
    </source>
</evidence>
<dbReference type="AlphaFoldDB" id="A0A9D3ZES1"/>
<reference evidence="4 5" key="1">
    <citation type="journal article" date="2021" name="Plant Biotechnol. J.">
        <title>Multi-omics assisted identification of the key and species-specific regulatory components of drought-tolerant mechanisms in Gossypium stocksii.</title>
        <authorList>
            <person name="Yu D."/>
            <person name="Ke L."/>
            <person name="Zhang D."/>
            <person name="Wu Y."/>
            <person name="Sun Y."/>
            <person name="Mei J."/>
            <person name="Sun J."/>
            <person name="Sun Y."/>
        </authorList>
    </citation>
    <scope>NUCLEOTIDE SEQUENCE [LARGE SCALE GENOMIC DNA]</scope>
    <source>
        <strain evidence="5">cv. E1</strain>
        <tissue evidence="4">Leaf</tissue>
    </source>
</reference>
<dbReference type="InterPro" id="IPR005123">
    <property type="entry name" value="Oxoglu/Fe-dep_dioxygenase_dom"/>
</dbReference>
<name>A0A9D3ZES1_9ROSI</name>
<evidence type="ECO:0000256" key="1">
    <source>
        <dbReference type="ARBA" id="ARBA00022723"/>
    </source>
</evidence>
<keyword evidence="1" id="KW-0479">Metal-binding</keyword>
<evidence type="ECO:0000313" key="4">
    <source>
        <dbReference type="EMBL" id="KAH1030950.1"/>
    </source>
</evidence>
<keyword evidence="2" id="KW-0408">Iron</keyword>
<dbReference type="OrthoDB" id="288590at2759"/>
<dbReference type="InterPro" id="IPR027443">
    <property type="entry name" value="IPNS-like_sf"/>
</dbReference>
<dbReference type="GO" id="GO:0046872">
    <property type="term" value="F:metal ion binding"/>
    <property type="evidence" value="ECO:0007669"/>
    <property type="project" value="UniProtKB-KW"/>
</dbReference>
<sequence length="91" mass="9932">MGLPAHTDHGLLTLLIQNDTLGLRVLHKDKWVNIHPIPNSFLANTGDHIEYKSVLHRVVVNDKDVRISIAVTHGPAADTTVSPAPMLLEDG</sequence>
<dbReference type="EMBL" id="JAIQCV010000013">
    <property type="protein sequence ID" value="KAH1030950.1"/>
    <property type="molecule type" value="Genomic_DNA"/>
</dbReference>